<accession>A0ABW8NBZ6</accession>
<dbReference type="Proteomes" id="UP001620520">
    <property type="component" value="Unassembled WGS sequence"/>
</dbReference>
<evidence type="ECO:0000259" key="1">
    <source>
        <dbReference type="Pfam" id="PF25297"/>
    </source>
</evidence>
<comment type="caution">
    <text evidence="2">The sequence shown here is derived from an EMBL/GenBank/DDBJ whole genome shotgun (WGS) entry which is preliminary data.</text>
</comment>
<organism evidence="2 3">
    <name type="scientific">Paenarthrobacter histidinolovorans</name>
    <dbReference type="NCBI Taxonomy" id="43664"/>
    <lineage>
        <taxon>Bacteria</taxon>
        <taxon>Bacillati</taxon>
        <taxon>Actinomycetota</taxon>
        <taxon>Actinomycetes</taxon>
        <taxon>Micrococcales</taxon>
        <taxon>Micrococcaceae</taxon>
        <taxon>Paenarthrobacter</taxon>
    </lineage>
</organism>
<proteinExistence type="predicted"/>
<protein>
    <recommendedName>
        <fullName evidence="1">DUF7878 domain-containing protein</fullName>
    </recommendedName>
</protein>
<feature type="domain" description="DUF7878" evidence="1">
    <location>
        <begin position="12"/>
        <end position="125"/>
    </location>
</feature>
<reference evidence="2 3" key="1">
    <citation type="submission" date="2024-10" db="EMBL/GenBank/DDBJ databases">
        <title>Novel secondary metabolite-producing bacteria for plant disease control.</title>
        <authorList>
            <person name="Chevrette M."/>
        </authorList>
    </citation>
    <scope>NUCLEOTIDE SEQUENCE [LARGE SCALE GENOMIC DNA]</scope>
    <source>
        <strain evidence="2 3">J30 TE3557</strain>
    </source>
</reference>
<evidence type="ECO:0000313" key="3">
    <source>
        <dbReference type="Proteomes" id="UP001620520"/>
    </source>
</evidence>
<dbReference type="InterPro" id="IPR057200">
    <property type="entry name" value="DUF7878"/>
</dbReference>
<name>A0ABW8NBZ6_9MICC</name>
<gene>
    <name evidence="2" type="ORF">ABIA52_003978</name>
</gene>
<sequence length="138" mass="15001">MAIMRLSYASLDGDNIGGTSQADYLVGLDADLTVSEGPAPLYRELAFPVVELARSLFLWLNDANRGDFMFDSMSFEEIGAVSLTRGSSGWVVGSVFSPDVLSNPLDWAEVESGCREFLSQIEFDLLSLGLDPGEVILR</sequence>
<evidence type="ECO:0000313" key="2">
    <source>
        <dbReference type="EMBL" id="MFK4641089.1"/>
    </source>
</evidence>
<dbReference type="EMBL" id="JBIYEW010000003">
    <property type="protein sequence ID" value="MFK4641089.1"/>
    <property type="molecule type" value="Genomic_DNA"/>
</dbReference>
<dbReference type="Pfam" id="PF25297">
    <property type="entry name" value="DUF7878"/>
    <property type="match status" value="1"/>
</dbReference>
<keyword evidence="3" id="KW-1185">Reference proteome</keyword>